<sequence>PTTPAPAPYQRYTHKPANSSPLAPSNSSPGSSPIAAAQARRRSQYKARAPSGPVASSSRSNAAPRRPIGLGAGPQLGEVGDDAQTAFLRTRLKLRCLERASKARDRAVQKKRAVVSSDAESDDIEMDVGEDGEEDFAFDELFTRIMHNATRKTHYAYMHAYDREIGSFDPALEEPQNWETELAIRDASDEAFENLEEDPELQAYLEEQAAFADFADVPAEDLFSGWSDIDD</sequence>
<organism evidence="2 3">
    <name type="scientific">Mycena metata</name>
    <dbReference type="NCBI Taxonomy" id="1033252"/>
    <lineage>
        <taxon>Eukaryota</taxon>
        <taxon>Fungi</taxon>
        <taxon>Dikarya</taxon>
        <taxon>Basidiomycota</taxon>
        <taxon>Agaricomycotina</taxon>
        <taxon>Agaricomycetes</taxon>
        <taxon>Agaricomycetidae</taxon>
        <taxon>Agaricales</taxon>
        <taxon>Marasmiineae</taxon>
        <taxon>Mycenaceae</taxon>
        <taxon>Mycena</taxon>
    </lineage>
</organism>
<feature type="non-terminal residue" evidence="2">
    <location>
        <position position="1"/>
    </location>
</feature>
<feature type="non-terminal residue" evidence="2">
    <location>
        <position position="231"/>
    </location>
</feature>
<name>A0AAD7JW92_9AGAR</name>
<dbReference type="AlphaFoldDB" id="A0AAD7JW92"/>
<reference evidence="2" key="1">
    <citation type="submission" date="2023-03" db="EMBL/GenBank/DDBJ databases">
        <title>Massive genome expansion in bonnet fungi (Mycena s.s.) driven by repeated elements and novel gene families across ecological guilds.</title>
        <authorList>
            <consortium name="Lawrence Berkeley National Laboratory"/>
            <person name="Harder C.B."/>
            <person name="Miyauchi S."/>
            <person name="Viragh M."/>
            <person name="Kuo A."/>
            <person name="Thoen E."/>
            <person name="Andreopoulos B."/>
            <person name="Lu D."/>
            <person name="Skrede I."/>
            <person name="Drula E."/>
            <person name="Henrissat B."/>
            <person name="Morin E."/>
            <person name="Kohler A."/>
            <person name="Barry K."/>
            <person name="LaButti K."/>
            <person name="Morin E."/>
            <person name="Salamov A."/>
            <person name="Lipzen A."/>
            <person name="Mereny Z."/>
            <person name="Hegedus B."/>
            <person name="Baldrian P."/>
            <person name="Stursova M."/>
            <person name="Weitz H."/>
            <person name="Taylor A."/>
            <person name="Grigoriev I.V."/>
            <person name="Nagy L.G."/>
            <person name="Martin F."/>
            <person name="Kauserud H."/>
        </authorList>
    </citation>
    <scope>NUCLEOTIDE SEQUENCE</scope>
    <source>
        <strain evidence="2">CBHHK182m</strain>
    </source>
</reference>
<feature type="compositionally biased region" description="Low complexity" evidence="1">
    <location>
        <begin position="16"/>
        <end position="37"/>
    </location>
</feature>
<gene>
    <name evidence="2" type="ORF">B0H16DRAFT_1279639</name>
</gene>
<dbReference type="EMBL" id="JARKIB010000013">
    <property type="protein sequence ID" value="KAJ7773103.1"/>
    <property type="molecule type" value="Genomic_DNA"/>
</dbReference>
<feature type="compositionally biased region" description="Low complexity" evidence="1">
    <location>
        <begin position="53"/>
        <end position="67"/>
    </location>
</feature>
<evidence type="ECO:0000313" key="2">
    <source>
        <dbReference type="EMBL" id="KAJ7773103.1"/>
    </source>
</evidence>
<protein>
    <submittedName>
        <fullName evidence="2">Uncharacterized protein</fullName>
    </submittedName>
</protein>
<proteinExistence type="predicted"/>
<dbReference type="Proteomes" id="UP001215598">
    <property type="component" value="Unassembled WGS sequence"/>
</dbReference>
<evidence type="ECO:0000313" key="3">
    <source>
        <dbReference type="Proteomes" id="UP001215598"/>
    </source>
</evidence>
<comment type="caution">
    <text evidence="2">The sequence shown here is derived from an EMBL/GenBank/DDBJ whole genome shotgun (WGS) entry which is preliminary data.</text>
</comment>
<keyword evidence="3" id="KW-1185">Reference proteome</keyword>
<feature type="region of interest" description="Disordered" evidence="1">
    <location>
        <begin position="1"/>
        <end position="79"/>
    </location>
</feature>
<accession>A0AAD7JW92</accession>
<evidence type="ECO:0000256" key="1">
    <source>
        <dbReference type="SAM" id="MobiDB-lite"/>
    </source>
</evidence>